<sequence>MRWIFARVLALNFSHLIFFKKLVHYWTTLSVLRPYMNIVVLVPLCFVNHPNCFMTLSFVCIITNEGAWHFFVDISFWLCRTNYGYLPFNSSTVWIRNHLSLCASVTFDKVGL</sequence>
<proteinExistence type="predicted"/>
<protein>
    <submittedName>
        <fullName evidence="1">Uncharacterized protein</fullName>
    </submittedName>
</protein>
<dbReference type="Proteomes" id="UP001327560">
    <property type="component" value="Chromosome 5"/>
</dbReference>
<dbReference type="AlphaFoldDB" id="A0AAQ3KHL1"/>
<organism evidence="1 2">
    <name type="scientific">Canna indica</name>
    <name type="common">Indian-shot</name>
    <dbReference type="NCBI Taxonomy" id="4628"/>
    <lineage>
        <taxon>Eukaryota</taxon>
        <taxon>Viridiplantae</taxon>
        <taxon>Streptophyta</taxon>
        <taxon>Embryophyta</taxon>
        <taxon>Tracheophyta</taxon>
        <taxon>Spermatophyta</taxon>
        <taxon>Magnoliopsida</taxon>
        <taxon>Liliopsida</taxon>
        <taxon>Zingiberales</taxon>
        <taxon>Cannaceae</taxon>
        <taxon>Canna</taxon>
    </lineage>
</organism>
<accession>A0AAQ3KHL1</accession>
<dbReference type="EMBL" id="CP136894">
    <property type="protein sequence ID" value="WOL08973.1"/>
    <property type="molecule type" value="Genomic_DNA"/>
</dbReference>
<name>A0AAQ3KHL1_9LILI</name>
<evidence type="ECO:0000313" key="1">
    <source>
        <dbReference type="EMBL" id="WOL08973.1"/>
    </source>
</evidence>
<keyword evidence="2" id="KW-1185">Reference proteome</keyword>
<reference evidence="1 2" key="1">
    <citation type="submission" date="2023-10" db="EMBL/GenBank/DDBJ databases">
        <title>Chromosome-scale genome assembly provides insights into flower coloration mechanisms of Canna indica.</title>
        <authorList>
            <person name="Li C."/>
        </authorList>
    </citation>
    <scope>NUCLEOTIDE SEQUENCE [LARGE SCALE GENOMIC DNA]</scope>
    <source>
        <tissue evidence="1">Flower</tissue>
    </source>
</reference>
<gene>
    <name evidence="1" type="ORF">Cni_G17726</name>
</gene>
<evidence type="ECO:0000313" key="2">
    <source>
        <dbReference type="Proteomes" id="UP001327560"/>
    </source>
</evidence>